<gene>
    <name evidence="2" type="ORF">EDB92DRAFT_522694</name>
</gene>
<name>A0AAD4QEB1_9AGAM</name>
<sequence length="224" mass="23465">MDVPSSGLDRPPSILEPELPCDHNSCNAGGQPVSSMPCGADATPDGCPPNDPPATEAIRVDGLPSFDAQIPLVHPRANGSPPGGVSPCDTEARGVEFSCSAPESTRERPIDHSSQASLVCPSPSESAHPNTTLPPCRAVLDPDADSVPSENNVLFPRPPPEVATLLAAQSFGDVVTPVLARDSLLVPWELPSEIGYFWLGLFRISGVKVISCLPFPQKNGFSSL</sequence>
<evidence type="ECO:0000313" key="3">
    <source>
        <dbReference type="Proteomes" id="UP001201163"/>
    </source>
</evidence>
<dbReference type="Proteomes" id="UP001201163">
    <property type="component" value="Unassembled WGS sequence"/>
</dbReference>
<proteinExistence type="predicted"/>
<feature type="compositionally biased region" description="Polar residues" evidence="1">
    <location>
        <begin position="112"/>
        <end position="127"/>
    </location>
</feature>
<dbReference type="AlphaFoldDB" id="A0AAD4QEB1"/>
<feature type="region of interest" description="Disordered" evidence="1">
    <location>
        <begin position="99"/>
        <end position="127"/>
    </location>
</feature>
<dbReference type="EMBL" id="JAKELL010000020">
    <property type="protein sequence ID" value="KAH8993010.1"/>
    <property type="molecule type" value="Genomic_DNA"/>
</dbReference>
<accession>A0AAD4QEB1</accession>
<comment type="caution">
    <text evidence="2">The sequence shown here is derived from an EMBL/GenBank/DDBJ whole genome shotgun (WGS) entry which is preliminary data.</text>
</comment>
<evidence type="ECO:0000313" key="2">
    <source>
        <dbReference type="EMBL" id="KAH8993010.1"/>
    </source>
</evidence>
<reference evidence="2" key="1">
    <citation type="submission" date="2022-01" db="EMBL/GenBank/DDBJ databases">
        <title>Comparative genomics reveals a dynamic genome evolution in the ectomycorrhizal milk-cap (Lactarius) mushrooms.</title>
        <authorList>
            <consortium name="DOE Joint Genome Institute"/>
            <person name="Lebreton A."/>
            <person name="Tang N."/>
            <person name="Kuo A."/>
            <person name="LaButti K."/>
            <person name="Drula E."/>
            <person name="Barry K."/>
            <person name="Clum A."/>
            <person name="Lipzen A."/>
            <person name="Mousain D."/>
            <person name="Ng V."/>
            <person name="Wang R."/>
            <person name="Wang X."/>
            <person name="Dai Y."/>
            <person name="Henrissat B."/>
            <person name="Grigoriev I.V."/>
            <person name="Guerin-Laguette A."/>
            <person name="Yu F."/>
            <person name="Martin F.M."/>
        </authorList>
    </citation>
    <scope>NUCLEOTIDE SEQUENCE</scope>
    <source>
        <strain evidence="2">QP</strain>
    </source>
</reference>
<feature type="region of interest" description="Disordered" evidence="1">
    <location>
        <begin position="26"/>
        <end position="55"/>
    </location>
</feature>
<evidence type="ECO:0000256" key="1">
    <source>
        <dbReference type="SAM" id="MobiDB-lite"/>
    </source>
</evidence>
<keyword evidence="3" id="KW-1185">Reference proteome</keyword>
<protein>
    <submittedName>
        <fullName evidence="2">Uncharacterized protein</fullName>
    </submittedName>
</protein>
<organism evidence="2 3">
    <name type="scientific">Lactarius akahatsu</name>
    <dbReference type="NCBI Taxonomy" id="416441"/>
    <lineage>
        <taxon>Eukaryota</taxon>
        <taxon>Fungi</taxon>
        <taxon>Dikarya</taxon>
        <taxon>Basidiomycota</taxon>
        <taxon>Agaricomycotina</taxon>
        <taxon>Agaricomycetes</taxon>
        <taxon>Russulales</taxon>
        <taxon>Russulaceae</taxon>
        <taxon>Lactarius</taxon>
    </lineage>
</organism>